<feature type="domain" description="HTH merR-type" evidence="5">
    <location>
        <begin position="1"/>
        <end position="68"/>
    </location>
</feature>
<dbReference type="CDD" id="cd01282">
    <property type="entry name" value="HTH_MerR-like_sg3"/>
    <property type="match status" value="1"/>
</dbReference>
<evidence type="ECO:0000313" key="8">
    <source>
        <dbReference type="Proteomes" id="UP000612282"/>
    </source>
</evidence>
<organism evidence="7 8">
    <name type="scientific">Actinoplanes couchii</name>
    <dbReference type="NCBI Taxonomy" id="403638"/>
    <lineage>
        <taxon>Bacteria</taxon>
        <taxon>Bacillati</taxon>
        <taxon>Actinomycetota</taxon>
        <taxon>Actinomycetes</taxon>
        <taxon>Micromonosporales</taxon>
        <taxon>Micromonosporaceae</taxon>
        <taxon>Actinoplanes</taxon>
    </lineage>
</organism>
<dbReference type="PROSITE" id="PS00552">
    <property type="entry name" value="HTH_MERR_1"/>
    <property type="match status" value="1"/>
</dbReference>
<evidence type="ECO:0000313" key="7">
    <source>
        <dbReference type="EMBL" id="GID59593.1"/>
    </source>
</evidence>
<dbReference type="PROSITE" id="PS50937">
    <property type="entry name" value="HTH_MERR_2"/>
    <property type="match status" value="1"/>
</dbReference>
<name>A0ABQ3XM60_9ACTN</name>
<dbReference type="InterPro" id="IPR000551">
    <property type="entry name" value="MerR-type_HTH_dom"/>
</dbReference>
<dbReference type="InterPro" id="IPR000086">
    <property type="entry name" value="NUDIX_hydrolase_dom"/>
</dbReference>
<evidence type="ECO:0000259" key="6">
    <source>
        <dbReference type="PROSITE" id="PS51462"/>
    </source>
</evidence>
<dbReference type="SUPFAM" id="SSF46955">
    <property type="entry name" value="Putative DNA-binding domain"/>
    <property type="match status" value="1"/>
</dbReference>
<dbReference type="EMBL" id="BOMG01000097">
    <property type="protein sequence ID" value="GID59593.1"/>
    <property type="molecule type" value="Genomic_DNA"/>
</dbReference>
<dbReference type="Gene3D" id="3.90.79.10">
    <property type="entry name" value="Nucleoside Triphosphate Pyrophosphohydrolase"/>
    <property type="match status" value="1"/>
</dbReference>
<gene>
    <name evidence="7" type="ORF">Aco03nite_079970</name>
</gene>
<evidence type="ECO:0000259" key="5">
    <source>
        <dbReference type="PROSITE" id="PS50937"/>
    </source>
</evidence>
<protein>
    <recommendedName>
        <fullName evidence="9">NUDIX hydrolase</fullName>
    </recommendedName>
</protein>
<reference evidence="7 8" key="1">
    <citation type="submission" date="2021-01" db="EMBL/GenBank/DDBJ databases">
        <title>Whole genome shotgun sequence of Actinoplanes couchii NBRC 106145.</title>
        <authorList>
            <person name="Komaki H."/>
            <person name="Tamura T."/>
        </authorList>
    </citation>
    <scope>NUCLEOTIDE SEQUENCE [LARGE SCALE GENOMIC DNA]</scope>
    <source>
        <strain evidence="7 8">NBRC 106145</strain>
    </source>
</reference>
<dbReference type="PROSITE" id="PS00893">
    <property type="entry name" value="NUDIX_BOX"/>
    <property type="match status" value="1"/>
</dbReference>
<dbReference type="InterPro" id="IPR020084">
    <property type="entry name" value="NUDIX_hydrolase_CS"/>
</dbReference>
<keyword evidence="3" id="KW-0238">DNA-binding</keyword>
<keyword evidence="2 4" id="KW-0378">Hydrolase</keyword>
<dbReference type="PRINTS" id="PR00040">
    <property type="entry name" value="HTHMERR"/>
</dbReference>
<evidence type="ECO:0000256" key="2">
    <source>
        <dbReference type="ARBA" id="ARBA00022801"/>
    </source>
</evidence>
<dbReference type="Pfam" id="PF00293">
    <property type="entry name" value="NUDIX"/>
    <property type="match status" value="1"/>
</dbReference>
<dbReference type="InterPro" id="IPR015797">
    <property type="entry name" value="NUDIX_hydrolase-like_dom_sf"/>
</dbReference>
<dbReference type="PANTHER" id="PTHR30204:SF97">
    <property type="entry name" value="MERR FAMILY REGULATORY PROTEIN"/>
    <property type="match status" value="1"/>
</dbReference>
<dbReference type="SMART" id="SM00422">
    <property type="entry name" value="HTH_MERR"/>
    <property type="match status" value="1"/>
</dbReference>
<dbReference type="CDD" id="cd04685">
    <property type="entry name" value="NUDIX_Hydrolase"/>
    <property type="match status" value="1"/>
</dbReference>
<accession>A0ABQ3XM60</accession>
<dbReference type="InterPro" id="IPR047057">
    <property type="entry name" value="MerR_fam"/>
</dbReference>
<dbReference type="Gene3D" id="1.10.1660.10">
    <property type="match status" value="1"/>
</dbReference>
<comment type="caution">
    <text evidence="7">The sequence shown here is derived from an EMBL/GenBank/DDBJ whole genome shotgun (WGS) entry which is preliminary data.</text>
</comment>
<dbReference type="PRINTS" id="PR00502">
    <property type="entry name" value="NUDIXFAMILY"/>
</dbReference>
<evidence type="ECO:0000256" key="1">
    <source>
        <dbReference type="ARBA" id="ARBA00005582"/>
    </source>
</evidence>
<feature type="domain" description="Nudix hydrolase" evidence="6">
    <location>
        <begin position="125"/>
        <end position="262"/>
    </location>
</feature>
<dbReference type="Proteomes" id="UP000612282">
    <property type="component" value="Unassembled WGS sequence"/>
</dbReference>
<dbReference type="PROSITE" id="PS51462">
    <property type="entry name" value="NUDIX"/>
    <property type="match status" value="1"/>
</dbReference>
<evidence type="ECO:0000256" key="3">
    <source>
        <dbReference type="ARBA" id="ARBA00023125"/>
    </source>
</evidence>
<proteinExistence type="inferred from homology"/>
<dbReference type="SUPFAM" id="SSF55811">
    <property type="entry name" value="Nudix"/>
    <property type="match status" value="1"/>
</dbReference>
<dbReference type="InterPro" id="IPR020476">
    <property type="entry name" value="Nudix_hydrolase"/>
</dbReference>
<dbReference type="PANTHER" id="PTHR30204">
    <property type="entry name" value="REDOX-CYCLING DRUG-SENSING TRANSCRIPTIONAL ACTIVATOR SOXR"/>
    <property type="match status" value="1"/>
</dbReference>
<sequence>MRIGELAARTGVSVRALRYYEEQDLLTAERTTSGRRRYPDSAVGRVELIQELYQAGLSSRTIVELLPCVTGDRATPALVTRLTAERARIDRTITDLLRTRTRLDEVITGATGNMLTGVPCRDEPPRRHSARALIVTPDHRILLCRHLLPDPPGQVVWAAPGGGLEPGEMPLTALRRELAEEVGLTVETDPPYVWRQEFATTANDYFLIRTDKFRPHGALSDTELAAENITELRWWPLRDIATYRGPDLFSPRDLATPLSELLRKGAPPTPTVLGM</sequence>
<dbReference type="InterPro" id="IPR009061">
    <property type="entry name" value="DNA-bd_dom_put_sf"/>
</dbReference>
<dbReference type="Pfam" id="PF13411">
    <property type="entry name" value="MerR_1"/>
    <property type="match status" value="1"/>
</dbReference>
<keyword evidence="8" id="KW-1185">Reference proteome</keyword>
<comment type="similarity">
    <text evidence="1 4">Belongs to the Nudix hydrolase family.</text>
</comment>
<evidence type="ECO:0008006" key="9">
    <source>
        <dbReference type="Google" id="ProtNLM"/>
    </source>
</evidence>
<evidence type="ECO:0000256" key="4">
    <source>
        <dbReference type="RuleBase" id="RU003476"/>
    </source>
</evidence>